<comment type="caution">
    <text evidence="1">The sequence shown here is derived from an EMBL/GenBank/DDBJ whole genome shotgun (WGS) entry which is preliminary data.</text>
</comment>
<reference evidence="1 2" key="1">
    <citation type="journal article" date="2019" name="Sci. Rep.">
        <title>Orb-weaving spider Araneus ventricosus genome elucidates the spidroin gene catalogue.</title>
        <authorList>
            <person name="Kono N."/>
            <person name="Nakamura H."/>
            <person name="Ohtoshi R."/>
            <person name="Moran D.A.P."/>
            <person name="Shinohara A."/>
            <person name="Yoshida Y."/>
            <person name="Fujiwara M."/>
            <person name="Mori M."/>
            <person name="Tomita M."/>
            <person name="Arakawa K."/>
        </authorList>
    </citation>
    <scope>NUCLEOTIDE SEQUENCE [LARGE SCALE GENOMIC DNA]</scope>
</reference>
<name>A0A4Y2VGM6_ARAVE</name>
<dbReference type="EMBL" id="BGPR01047405">
    <property type="protein sequence ID" value="GBO24435.1"/>
    <property type="molecule type" value="Genomic_DNA"/>
</dbReference>
<proteinExistence type="predicted"/>
<dbReference type="AlphaFoldDB" id="A0A4Y2VGM6"/>
<accession>A0A4Y2VGM6</accession>
<sequence>MLERLLTTSPRNANSVVVLHAIQFYVHRFRQVNYGSSMQRKSTHCSSIRAPPSSILTANKVPSPLPSHASNPVAVDLRLVSPNGRITRPNGFPTFRSTLLQFSLIFRIDDKFGSGAVKLA</sequence>
<protein>
    <submittedName>
        <fullName evidence="1">Uncharacterized protein</fullName>
    </submittedName>
</protein>
<organism evidence="1 2">
    <name type="scientific">Araneus ventricosus</name>
    <name type="common">Orbweaver spider</name>
    <name type="synonym">Epeira ventricosa</name>
    <dbReference type="NCBI Taxonomy" id="182803"/>
    <lineage>
        <taxon>Eukaryota</taxon>
        <taxon>Metazoa</taxon>
        <taxon>Ecdysozoa</taxon>
        <taxon>Arthropoda</taxon>
        <taxon>Chelicerata</taxon>
        <taxon>Arachnida</taxon>
        <taxon>Araneae</taxon>
        <taxon>Araneomorphae</taxon>
        <taxon>Entelegynae</taxon>
        <taxon>Araneoidea</taxon>
        <taxon>Araneidae</taxon>
        <taxon>Araneus</taxon>
    </lineage>
</organism>
<evidence type="ECO:0000313" key="2">
    <source>
        <dbReference type="Proteomes" id="UP000499080"/>
    </source>
</evidence>
<dbReference type="Proteomes" id="UP000499080">
    <property type="component" value="Unassembled WGS sequence"/>
</dbReference>
<gene>
    <name evidence="1" type="ORF">AVEN_215974_1</name>
</gene>
<keyword evidence="2" id="KW-1185">Reference proteome</keyword>
<evidence type="ECO:0000313" key="1">
    <source>
        <dbReference type="EMBL" id="GBO24435.1"/>
    </source>
</evidence>